<proteinExistence type="inferred from homology"/>
<evidence type="ECO:0000256" key="3">
    <source>
        <dbReference type="RuleBase" id="RU004508"/>
    </source>
</evidence>
<evidence type="ECO:0000256" key="2">
    <source>
        <dbReference type="ARBA" id="ARBA00037999"/>
    </source>
</evidence>
<evidence type="ECO:0000313" key="4">
    <source>
        <dbReference type="EMBL" id="MBM3226059.1"/>
    </source>
</evidence>
<dbReference type="PANTHER" id="PTHR30244">
    <property type="entry name" value="TRANSAMINASE"/>
    <property type="match status" value="1"/>
</dbReference>
<reference evidence="4" key="1">
    <citation type="submission" date="2019-03" db="EMBL/GenBank/DDBJ databases">
        <title>Lake Tanganyika Metagenome-Assembled Genomes (MAGs).</title>
        <authorList>
            <person name="Tran P."/>
        </authorList>
    </citation>
    <scope>NUCLEOTIDE SEQUENCE</scope>
    <source>
        <strain evidence="4">K_DeepCast_65m_m2_066</strain>
    </source>
</reference>
<dbReference type="GO" id="GO:0008483">
    <property type="term" value="F:transaminase activity"/>
    <property type="evidence" value="ECO:0007669"/>
    <property type="project" value="UniProtKB-KW"/>
</dbReference>
<comment type="similarity">
    <text evidence="2 3">Belongs to the DegT/DnrJ/EryC1 family.</text>
</comment>
<keyword evidence="4" id="KW-0032">Aminotransferase</keyword>
<keyword evidence="4" id="KW-0808">Transferase</keyword>
<sequence length="336" mass="35891">MRPLNASGMKRYFSGIHHSSEDVTIGYLRKLFNHTGRGIVSDKPAILGGTPIFEAKIPIVRPKLPDFDDAFAEGVRGILTSGMLTTGQHLRHLEKAAAEHLQVRHALGVSSCTTGLMLMYRGLGLTGDVVVPSFTFMATVSAMRWAGLRPVFADVDAETLTLDPVAAEAAITPNTSAIVATHNFGNPADIAALEAIAQRHKLKLMFDAAHGFGTLYQGVPVGPQGDAQVYSLSPTKLLIAGEGGIVATNDDDLAEQIRIGREYGNSGNYDSAFGALMRGCPSSMLCSACAVWICLSKLRAVGIRWRRSIKNTLAACLASLSRRSCRGTVAPIKISR</sequence>
<dbReference type="Gene3D" id="3.40.640.10">
    <property type="entry name" value="Type I PLP-dependent aspartate aminotransferase-like (Major domain)"/>
    <property type="match status" value="1"/>
</dbReference>
<dbReference type="PANTHER" id="PTHR30244:SF9">
    <property type="entry name" value="PROTEIN RV3402C"/>
    <property type="match status" value="1"/>
</dbReference>
<name>A0A937W5Z8_UNCTE</name>
<dbReference type="GO" id="GO:0000271">
    <property type="term" value="P:polysaccharide biosynthetic process"/>
    <property type="evidence" value="ECO:0007669"/>
    <property type="project" value="TreeGrafter"/>
</dbReference>
<dbReference type="Pfam" id="PF01041">
    <property type="entry name" value="DegT_DnrJ_EryC1"/>
    <property type="match status" value="1"/>
</dbReference>
<dbReference type="SUPFAM" id="SSF53383">
    <property type="entry name" value="PLP-dependent transferases"/>
    <property type="match status" value="1"/>
</dbReference>
<protein>
    <submittedName>
        <fullName evidence="4">Aminotransferase class I/II-fold pyridoxal phosphate-dependent enzyme</fullName>
    </submittedName>
</protein>
<organism evidence="4 5">
    <name type="scientific">Tectimicrobiota bacterium</name>
    <dbReference type="NCBI Taxonomy" id="2528274"/>
    <lineage>
        <taxon>Bacteria</taxon>
        <taxon>Pseudomonadati</taxon>
        <taxon>Nitrospinota/Tectimicrobiota group</taxon>
        <taxon>Candidatus Tectimicrobiota</taxon>
    </lineage>
</organism>
<evidence type="ECO:0000256" key="1">
    <source>
        <dbReference type="ARBA" id="ARBA00022898"/>
    </source>
</evidence>
<dbReference type="EMBL" id="VGLS01000774">
    <property type="protein sequence ID" value="MBM3226059.1"/>
    <property type="molecule type" value="Genomic_DNA"/>
</dbReference>
<comment type="caution">
    <text evidence="4">The sequence shown here is derived from an EMBL/GenBank/DDBJ whole genome shotgun (WGS) entry which is preliminary data.</text>
</comment>
<dbReference type="InterPro" id="IPR015421">
    <property type="entry name" value="PyrdxlP-dep_Trfase_major"/>
</dbReference>
<dbReference type="Proteomes" id="UP000712673">
    <property type="component" value="Unassembled WGS sequence"/>
</dbReference>
<accession>A0A937W5Z8</accession>
<dbReference type="GO" id="GO:0030170">
    <property type="term" value="F:pyridoxal phosphate binding"/>
    <property type="evidence" value="ECO:0007669"/>
    <property type="project" value="TreeGrafter"/>
</dbReference>
<dbReference type="InterPro" id="IPR015424">
    <property type="entry name" value="PyrdxlP-dep_Trfase"/>
</dbReference>
<dbReference type="InterPro" id="IPR000653">
    <property type="entry name" value="DegT/StrS_aminotransferase"/>
</dbReference>
<dbReference type="AlphaFoldDB" id="A0A937W5Z8"/>
<gene>
    <name evidence="4" type="ORF">FJZ47_20010</name>
</gene>
<keyword evidence="1 3" id="KW-0663">Pyridoxal phosphate</keyword>
<evidence type="ECO:0000313" key="5">
    <source>
        <dbReference type="Proteomes" id="UP000712673"/>
    </source>
</evidence>